<proteinExistence type="predicted"/>
<feature type="region of interest" description="Disordered" evidence="1">
    <location>
        <begin position="370"/>
        <end position="448"/>
    </location>
</feature>
<feature type="transmembrane region" description="Helical" evidence="2">
    <location>
        <begin position="67"/>
        <end position="89"/>
    </location>
</feature>
<keyword evidence="4" id="KW-1185">Reference proteome</keyword>
<reference evidence="3" key="2">
    <citation type="submission" date="2021-04" db="EMBL/GenBank/DDBJ databases">
        <authorList>
            <person name="Podell S."/>
        </authorList>
    </citation>
    <scope>NUCLEOTIDE SEQUENCE</scope>
    <source>
        <strain evidence="3">Hildebrandi</strain>
    </source>
</reference>
<keyword evidence="2" id="KW-0472">Membrane</keyword>
<feature type="region of interest" description="Disordered" evidence="1">
    <location>
        <begin position="812"/>
        <end position="845"/>
    </location>
</feature>
<feature type="compositionally biased region" description="Polar residues" evidence="1">
    <location>
        <begin position="1138"/>
        <end position="1160"/>
    </location>
</feature>
<dbReference type="EMBL" id="JAGRRH010000024">
    <property type="protein sequence ID" value="KAG7343044.1"/>
    <property type="molecule type" value="Genomic_DNA"/>
</dbReference>
<comment type="caution">
    <text evidence="3">The sequence shown here is derived from an EMBL/GenBank/DDBJ whole genome shotgun (WGS) entry which is preliminary data.</text>
</comment>
<evidence type="ECO:0000313" key="3">
    <source>
        <dbReference type="EMBL" id="KAG7343044.1"/>
    </source>
</evidence>
<name>A0A9K3KGT9_9STRA</name>
<feature type="region of interest" description="Disordered" evidence="1">
    <location>
        <begin position="1131"/>
        <end position="1163"/>
    </location>
</feature>
<sequence>MRELRFKFQAESSLLDDGARQGREFMHLFNGKNDNSAAEFSNDSAQVDELVKPAAGKTGEMNRRGRLLCVGGLLLMLIISATIGCYVTFRRRSRMTASIGSFCQPPSIKDTKEPILELTLFSGMERLVDREEAEILERAVMEGYNEASGGCRDEYERWIYGTKLVNQSLIPLYYVNRHENGTLSTIFAEEYTHVVQFQTVISCNGCSDEEAFASDYPESFGDLTDDDFHRHLHLDESKTLSAGLILNEIERKIAIAVPDIGRIGEVSISTEQHAKAKHMRSSYFGEEMADEDECAEILLPNEENDEEVECCSSECTTVNGQEYCREICTPGMCDEEMDFIPSCCQEFNCRPDPAAAENTVCDMDCRACSTDGKENDRKESVDVPDGDSGTGSFPEGGPSGKKGAAPTSDVSGEENYDGLSAGSGKSGKKGKMDNREDPSFTSVSASGAGESMLSEETYYYNKKGQGRVTIKYNDAKPVYDYEFGEFGSVGSGKKGGNDNGQASSSGSYYPDTTVENTSDEGSKKGGYSGGVTSTGSYNADLDITYGNGGKKGGYSGGNDIDSAIGKKGGYSGENGIDSAIGKKGGYSGGQDLGSASGKKGGYSGDNDGGSAIGNKGDTPEGDGTSTIVCRTRAPIATLQTAEPTIVPTGTELPIISLTTREPTMVPTSTELPILSLITTEPTMVPTSTEPPIMSLSTTEPTNGPSESPTEFPTYYPTETPTELPTSTPTFSPSISPTFMPMCVENGTECYVEFSLDECCGSAQCLTAPNGVMICTECGGYGAPCGAANPNGVDCCDDLVCGEMSICEYTSLPTKAPSPRPSQLSTDSLIPPVSTSQTETAAPTPSPTCFEDGDICSMEFSFDECCGSAQCLSCSEGVMLCRSCGKFGSPCGATNPDGVDCCDGLVCGDSSTCEYTALPTKAPSPRPSQLSMDSLNSPVSTSQTETAAPTPSPTCFEDGDICSMEFSFDECCGSAQCLSCSEGVMLCRSCGKFGSPCGAANPDGVDCCDGLVCGDSSTCEYTALPTKAPSPRPSQLSMDSLNSPVSTSQTETAAPTPSPTCFEDGDICSMEFSFDECCGSAQCLSCSEGVMLCRSCGKFGSPCGAANPDGVDCCDGLVCGDSSTCEYTALPTKAPSPRPSQLSMDSLNSPVSTSQTETAAPTPSPTCFEDGDICSMEFSFDECCGSAQCLSCSEGVMLCRSCGKFGSPCGAANPDGVDCCDGLVCGDSSTCEYTVPPTTNSPTAWPVAAFATVSPTLLPSSSPRTSSPTISPSNAPSTCTEDPCQILDEGSLPDDACDSCIPWIKISDSWCTKNWDKWCVSLYASCCPHANCDASIFEEVPMSPTCPPLALTETPNEAMAYP</sequence>
<evidence type="ECO:0000256" key="2">
    <source>
        <dbReference type="SAM" id="Phobius"/>
    </source>
</evidence>
<feature type="compositionally biased region" description="Polar residues" evidence="1">
    <location>
        <begin position="1032"/>
        <end position="1054"/>
    </location>
</feature>
<feature type="compositionally biased region" description="Polar residues" evidence="1">
    <location>
        <begin position="926"/>
        <end position="948"/>
    </location>
</feature>
<keyword evidence="2" id="KW-0812">Transmembrane</keyword>
<accession>A0A9K3KGT9</accession>
<keyword evidence="2" id="KW-1133">Transmembrane helix</keyword>
<protein>
    <submittedName>
        <fullName evidence="3">Laminin G domain containing protein</fullName>
    </submittedName>
</protein>
<organism evidence="3 4">
    <name type="scientific">Nitzschia inconspicua</name>
    <dbReference type="NCBI Taxonomy" id="303405"/>
    <lineage>
        <taxon>Eukaryota</taxon>
        <taxon>Sar</taxon>
        <taxon>Stramenopiles</taxon>
        <taxon>Ochrophyta</taxon>
        <taxon>Bacillariophyta</taxon>
        <taxon>Bacillariophyceae</taxon>
        <taxon>Bacillariophycidae</taxon>
        <taxon>Bacillariales</taxon>
        <taxon>Bacillariaceae</taxon>
        <taxon>Nitzschia</taxon>
    </lineage>
</organism>
<gene>
    <name evidence="3" type="ORF">IV203_020989</name>
</gene>
<feature type="region of interest" description="Disordered" evidence="1">
    <location>
        <begin position="919"/>
        <end position="951"/>
    </location>
</feature>
<reference evidence="3" key="1">
    <citation type="journal article" date="2021" name="Sci. Rep.">
        <title>Diploid genomic architecture of Nitzschia inconspicua, an elite biomass production diatom.</title>
        <authorList>
            <person name="Oliver A."/>
            <person name="Podell S."/>
            <person name="Pinowska A."/>
            <person name="Traller J.C."/>
            <person name="Smith S.R."/>
            <person name="McClure R."/>
            <person name="Beliaev A."/>
            <person name="Bohutskyi P."/>
            <person name="Hill E.A."/>
            <person name="Rabines A."/>
            <person name="Zheng H."/>
            <person name="Allen L.Z."/>
            <person name="Kuo A."/>
            <person name="Grigoriev I.V."/>
            <person name="Allen A.E."/>
            <person name="Hazlebeck D."/>
            <person name="Allen E.E."/>
        </authorList>
    </citation>
    <scope>NUCLEOTIDE SEQUENCE</scope>
    <source>
        <strain evidence="3">Hildebrandi</strain>
    </source>
</reference>
<feature type="region of interest" description="Disordered" evidence="1">
    <location>
        <begin position="1025"/>
        <end position="1057"/>
    </location>
</feature>
<feature type="compositionally biased region" description="Polar residues" evidence="1">
    <location>
        <begin position="820"/>
        <end position="842"/>
    </location>
</feature>
<feature type="compositionally biased region" description="Basic and acidic residues" evidence="1">
    <location>
        <begin position="371"/>
        <end position="381"/>
    </location>
</feature>
<feature type="region of interest" description="Disordered" evidence="1">
    <location>
        <begin position="491"/>
        <end position="531"/>
    </location>
</feature>
<feature type="compositionally biased region" description="Gly residues" evidence="1">
    <location>
        <begin position="598"/>
        <end position="611"/>
    </location>
</feature>
<evidence type="ECO:0000313" key="4">
    <source>
        <dbReference type="Proteomes" id="UP000693970"/>
    </source>
</evidence>
<evidence type="ECO:0000256" key="1">
    <source>
        <dbReference type="SAM" id="MobiDB-lite"/>
    </source>
</evidence>
<feature type="region of interest" description="Disordered" evidence="1">
    <location>
        <begin position="682"/>
        <end position="710"/>
    </location>
</feature>
<feature type="region of interest" description="Disordered" evidence="1">
    <location>
        <begin position="591"/>
        <end position="626"/>
    </location>
</feature>
<dbReference type="Proteomes" id="UP000693970">
    <property type="component" value="Unassembled WGS sequence"/>
</dbReference>
<feature type="compositionally biased region" description="Polar residues" evidence="1">
    <location>
        <begin position="682"/>
        <end position="705"/>
    </location>
</feature>